<organism evidence="7 8">
    <name type="scientific">Quercus rubra</name>
    <name type="common">Northern red oak</name>
    <name type="synonym">Quercus borealis</name>
    <dbReference type="NCBI Taxonomy" id="3512"/>
    <lineage>
        <taxon>Eukaryota</taxon>
        <taxon>Viridiplantae</taxon>
        <taxon>Streptophyta</taxon>
        <taxon>Embryophyta</taxon>
        <taxon>Tracheophyta</taxon>
        <taxon>Spermatophyta</taxon>
        <taxon>Magnoliopsida</taxon>
        <taxon>eudicotyledons</taxon>
        <taxon>Gunneridae</taxon>
        <taxon>Pentapetalae</taxon>
        <taxon>rosids</taxon>
        <taxon>fabids</taxon>
        <taxon>Fagales</taxon>
        <taxon>Fagaceae</taxon>
        <taxon>Quercus</taxon>
    </lineage>
</organism>
<feature type="chain" id="PRO_5042881886" description="GDSL esterase/lipase At1g09390-like" evidence="6">
    <location>
        <begin position="23"/>
        <end position="360"/>
    </location>
</feature>
<evidence type="ECO:0000256" key="2">
    <source>
        <dbReference type="ARBA" id="ARBA00022729"/>
    </source>
</evidence>
<dbReference type="PANTHER" id="PTHR22835:SF158">
    <property type="entry name" value="GDSL ESTERASE_LIPASE LIP-4-LIKE ISOFORM X1"/>
    <property type="match status" value="1"/>
</dbReference>
<keyword evidence="4" id="KW-0325">Glycoprotein</keyword>
<protein>
    <recommendedName>
        <fullName evidence="9">GDSL esterase/lipase At1g09390-like</fullName>
    </recommendedName>
</protein>
<dbReference type="EMBL" id="JAXUIC010000012">
    <property type="protein sequence ID" value="KAK4558200.1"/>
    <property type="molecule type" value="Genomic_DNA"/>
</dbReference>
<dbReference type="Gene3D" id="3.40.50.1110">
    <property type="entry name" value="SGNH hydrolase"/>
    <property type="match status" value="1"/>
</dbReference>
<evidence type="ECO:0000256" key="6">
    <source>
        <dbReference type="SAM" id="SignalP"/>
    </source>
</evidence>
<sequence>MGEKGRGFLVILCLCLPLFVHSQCNRKPVVFNFGDSNSDTGGYSIGLGLNFGPPNGRTFFHQPSGRLCDGRLIIDFLCENLHAGYLTPYLESLGPNFTNGANFAISGSSTLPRYKPFSLSVQVLQLLQFRARSLELISKGYKDLVTDEEFNNALYTIDIGQNDLAGSFTYLSYTQVIEKIPSMITEIKNAIWTIYKHGGQNFWVHNTGPLGCLPQKLATTTKNASDFDQYGCLQPLNNAAKEFNEQLRTLCEELRSEMKNVTIVYADIYSIKYDLIAHATNYGFENPLMACCGYGGLPYNYNPNTTCGQTGFNVCNEEAKYISWDGVHYTEAANSIFASKILSTYYSTPQTSFNYFCRTS</sequence>
<gene>
    <name evidence="7" type="ORF">RGQ29_007811</name>
</gene>
<evidence type="ECO:0008006" key="9">
    <source>
        <dbReference type="Google" id="ProtNLM"/>
    </source>
</evidence>
<comment type="caution">
    <text evidence="7">The sequence shown here is derived from an EMBL/GenBank/DDBJ whole genome shotgun (WGS) entry which is preliminary data.</text>
</comment>
<dbReference type="InterPro" id="IPR035669">
    <property type="entry name" value="SGNH_plant_lipase-like"/>
</dbReference>
<dbReference type="GO" id="GO:0016788">
    <property type="term" value="F:hydrolase activity, acting on ester bonds"/>
    <property type="evidence" value="ECO:0007669"/>
    <property type="project" value="InterPro"/>
</dbReference>
<keyword evidence="3" id="KW-0378">Hydrolase</keyword>
<dbReference type="SUPFAM" id="SSF52266">
    <property type="entry name" value="SGNH hydrolase"/>
    <property type="match status" value="1"/>
</dbReference>
<evidence type="ECO:0000256" key="3">
    <source>
        <dbReference type="ARBA" id="ARBA00022801"/>
    </source>
</evidence>
<evidence type="ECO:0000256" key="4">
    <source>
        <dbReference type="ARBA" id="ARBA00023180"/>
    </source>
</evidence>
<keyword evidence="8" id="KW-1185">Reference proteome</keyword>
<dbReference type="Proteomes" id="UP001324115">
    <property type="component" value="Unassembled WGS sequence"/>
</dbReference>
<feature type="coiled-coil region" evidence="5">
    <location>
        <begin position="237"/>
        <end position="264"/>
    </location>
</feature>
<dbReference type="PANTHER" id="PTHR22835">
    <property type="entry name" value="ZINC FINGER FYVE DOMAIN CONTAINING PROTEIN"/>
    <property type="match status" value="1"/>
</dbReference>
<dbReference type="CDD" id="cd01837">
    <property type="entry name" value="SGNH_plant_lipase_like"/>
    <property type="match status" value="1"/>
</dbReference>
<name>A0AAN7DYD1_QUERU</name>
<dbReference type="InterPro" id="IPR036514">
    <property type="entry name" value="SGNH_hydro_sf"/>
</dbReference>
<evidence type="ECO:0000256" key="5">
    <source>
        <dbReference type="SAM" id="Coils"/>
    </source>
</evidence>
<dbReference type="InterPro" id="IPR001087">
    <property type="entry name" value="GDSL"/>
</dbReference>
<keyword evidence="2 6" id="KW-0732">Signal</keyword>
<evidence type="ECO:0000313" key="8">
    <source>
        <dbReference type="Proteomes" id="UP001324115"/>
    </source>
</evidence>
<evidence type="ECO:0000313" key="7">
    <source>
        <dbReference type="EMBL" id="KAK4558200.1"/>
    </source>
</evidence>
<reference evidence="7 8" key="1">
    <citation type="journal article" date="2023" name="G3 (Bethesda)">
        <title>A haplotype-resolved chromosome-scale genome for Quercus rubra L. provides insights into the genetics of adaptive traits for red oak species.</title>
        <authorList>
            <person name="Kapoor B."/>
            <person name="Jenkins J."/>
            <person name="Schmutz J."/>
            <person name="Zhebentyayeva T."/>
            <person name="Kuelheim C."/>
            <person name="Coggeshall M."/>
            <person name="Heim C."/>
            <person name="Lasky J.R."/>
            <person name="Leites L."/>
            <person name="Islam-Faridi N."/>
            <person name="Romero-Severson J."/>
            <person name="DeLeo V.L."/>
            <person name="Lucas S.M."/>
            <person name="Lazic D."/>
            <person name="Gailing O."/>
            <person name="Carlson J."/>
            <person name="Staton M."/>
        </authorList>
    </citation>
    <scope>NUCLEOTIDE SEQUENCE [LARGE SCALE GENOMIC DNA]</scope>
    <source>
        <strain evidence="7">Pseudo-F2</strain>
    </source>
</reference>
<dbReference type="Pfam" id="PF00657">
    <property type="entry name" value="Lipase_GDSL"/>
    <property type="match status" value="1"/>
</dbReference>
<accession>A0AAN7DYD1</accession>
<comment type="similarity">
    <text evidence="1">Belongs to the 'GDSL' lipolytic enzyme family.</text>
</comment>
<keyword evidence="5" id="KW-0175">Coiled coil</keyword>
<feature type="signal peptide" evidence="6">
    <location>
        <begin position="1"/>
        <end position="22"/>
    </location>
</feature>
<dbReference type="AlphaFoldDB" id="A0AAN7DYD1"/>
<evidence type="ECO:0000256" key="1">
    <source>
        <dbReference type="ARBA" id="ARBA00008668"/>
    </source>
</evidence>
<proteinExistence type="inferred from homology"/>